<evidence type="ECO:0000256" key="1">
    <source>
        <dbReference type="ARBA" id="ARBA00007623"/>
    </source>
</evidence>
<evidence type="ECO:0000256" key="5">
    <source>
        <dbReference type="ARBA" id="ARBA00022801"/>
    </source>
</evidence>
<name>A0A1V9ZAX7_ACHHY</name>
<dbReference type="PANTHER" id="PTHR10183">
    <property type="entry name" value="CALPAIN"/>
    <property type="match status" value="1"/>
</dbReference>
<proteinExistence type="inferred from homology"/>
<dbReference type="InterPro" id="IPR017907">
    <property type="entry name" value="Znf_RING_CS"/>
</dbReference>
<dbReference type="PROSITE" id="PS00139">
    <property type="entry name" value="THIOL_PROTEASE_CYS"/>
    <property type="match status" value="1"/>
</dbReference>
<dbReference type="CDD" id="cd00201">
    <property type="entry name" value="WW"/>
    <property type="match status" value="1"/>
</dbReference>
<feature type="active site" evidence="9 10">
    <location>
        <position position="373"/>
    </location>
</feature>
<feature type="domain" description="EF-hand" evidence="14">
    <location>
        <begin position="1096"/>
        <end position="1131"/>
    </location>
</feature>
<dbReference type="Gene3D" id="2.60.120.380">
    <property type="match status" value="1"/>
</dbReference>
<dbReference type="InterPro" id="IPR002048">
    <property type="entry name" value="EF_hand_dom"/>
</dbReference>
<evidence type="ECO:0000256" key="8">
    <source>
        <dbReference type="ARBA" id="ARBA00022837"/>
    </source>
</evidence>
<feature type="region of interest" description="Disordered" evidence="11">
    <location>
        <begin position="2271"/>
        <end position="2350"/>
    </location>
</feature>
<evidence type="ECO:0000256" key="2">
    <source>
        <dbReference type="ARBA" id="ARBA00022670"/>
    </source>
</evidence>
<feature type="active site" evidence="9 10">
    <location>
        <position position="348"/>
    </location>
</feature>
<dbReference type="PROSITE" id="PS50020">
    <property type="entry name" value="WW_DOMAIN_2"/>
    <property type="match status" value="1"/>
</dbReference>
<dbReference type="Proteomes" id="UP000243579">
    <property type="component" value="Unassembled WGS sequence"/>
</dbReference>
<feature type="compositionally biased region" description="Basic and acidic residues" evidence="11">
    <location>
        <begin position="2287"/>
        <end position="2298"/>
    </location>
</feature>
<feature type="region of interest" description="Disordered" evidence="11">
    <location>
        <begin position="2219"/>
        <end position="2255"/>
    </location>
</feature>
<keyword evidence="7" id="KW-0862">Zinc</keyword>
<evidence type="ECO:0000256" key="3">
    <source>
        <dbReference type="ARBA" id="ARBA00022723"/>
    </source>
</evidence>
<evidence type="ECO:0000256" key="6">
    <source>
        <dbReference type="ARBA" id="ARBA00022807"/>
    </source>
</evidence>
<accession>A0A1V9ZAX7</accession>
<evidence type="ECO:0000256" key="4">
    <source>
        <dbReference type="ARBA" id="ARBA00022771"/>
    </source>
</evidence>
<dbReference type="InterPro" id="IPR001300">
    <property type="entry name" value="Peptidase_C2_calpain_cat"/>
</dbReference>
<dbReference type="InterPro" id="IPR038765">
    <property type="entry name" value="Papain-like_cys_pep_sf"/>
</dbReference>
<dbReference type="InterPro" id="IPR036020">
    <property type="entry name" value="WW_dom_sf"/>
</dbReference>
<sequence>MELEQDLKEHGVEVVCSKMDTIISMRAHGATGKRLMETLRLMDKYVAVKVTKLVKACDGHIYCDPCFGPGDTDGTGALALCKNGDVVPSKGASQHQAKVLKMLKEDKLRWERPRYAATAKAVLEDDDEIPHRSADDDPVFCDQGELFCGGLASSGDVIQGNLGDCWFLGAISVLATRMDLLKQVFWRDDQYKEHGLFVCRFMKDFSWHYVIIDDRIPVFGYTNNRAGKPFFARCSDPNELWVPLMEKAYAKLHGSYEAIIGGYIDVALSDLTGLCSEQIILKPGHPGFAEDPYKPIRAGQQRGDEFWQKMLDYKRNGTLMGCSIQPDPKGDKNVVAEGSAGQGLYYKHAYGLVDLGEITLADKSVVRLVKVRNPWGMGEWTGAWSDQSDERETYDAEIQRVFKLIARSVGANAYSKLFREQHRELRDGPQEDVAEINQSDGTFFMTYHDWSERFTHFFAGIDFADEWCGLRVQGKWDEVSCGGNTTKSTWINNPRFQLLIKEQCHIFISVSQNDPRGKADATGIVPIGFHVCSVEVGTDGKVEIREPKKKPAPYYRLHPEANRAALIEGKMTESSPPPIIPGTVIPGIDDDGVPQPAYTLKLAASVDVTIEPGRYCIVPSLFMRTDKQSGKTNVGPFWLSVYGNKPAFDLEGGEPIIEEEEASDASPVSPKDAPAVALAPIIVPGDAARRQFENLKEEFLGQARAKGIGFREAKREFSNVGPMRRADFKRRMMNLGFKMDEVSDEKVNILFEGLDKEKRNTILAVELLEIFVRDIDEDRIAAIAPEKEDEEVPEKVNQEGTLSLRLVGGKDLTSVDVLQTTPPLLNFPALAFGAKDVALQDACMLEVLEEEPALIAELHPTFLLALRPHDPIFQSRISALADKTKGPARATKSRRRGPKKKLVRHDTTPVGHFFAAVDAKVRAALAKEAEERHLEAPEPKKRFSWTALQPAAAAPPPVAPDEHGKLLHTSALMQGLEAKRSNRFRCMQQAKAQAFGNKQKQASLPRLLGGRKSGTNTLRCVDCCAPVVLSGKSEAGVELSCAAQGCVHVFCPSCYDRLPAGGKFCDDCYLHEHGNMEVLGMQLRSLLLSKLAASDAQLLALDAIFASLDEDNSGDLTVPEFTKFLARLNLHPPLSAVQVNALMDELDVDGSGTLSLGEFKQWMLGKEAAWVPEMATDADEAWLRSPRAGRRSTLEDSERATVVPWVQALLGDLLEDVLGSLGGRTGPWCVTSPVAPTIEMVPKTALDARWRTETVVFQRVAALPVVDGSTNECESIAKLFARFDVNGDGSIATDELALLLACVGLDASPLDVRLLGHRLQRSHGHILLADFAHFVHTEASATTLQRERALYDQLLDLEQRIKEHRTVEAEVKLALLGLHEGMAKHELLWLSKALLDLVGAELAPATLQRIALVCTPCIYDAALTCAGDVLLALLQAPAGLAGALGHFSVEAVSSAIQRLFKIEAKDEELEWEKLGPVATDALDQGAFIEGLLRRGLRLREAQDVDCLAVENQVCVALALDALRYRDAQLPPVATRDVPRGLFLSLSRYTTLRRLEDKLRRALQRLARIGSGQQMYQVTMAVGHDQALHVRVVDALLKQVMTLAFKATEMNTSGVPLFARRSAGTAPWTVGTVNAEWYPELNAYCMGLVRRLRICYRDDNGKKRPFLEFLESPAFVATLRRLLQSTRVPFFWAVSPAALELSVDRATLERAKLRLQPFAMQAILAFPALAAFFRQAHSTLRVHLEVLDRPSAHWMGWSEFQACLAGLRNAYATIQLLPQGDIFVTPPDDGGGCTPQWDYTTTIRVREPDECERRSDRPVVYVDTQPIVDRPDSSGTNLIPFTTLDRVAPGAAVHFVVISVRKTVPTTAEAPRLYCTAYDPATASDYEVVGTPTNWSPAFFDPDANRDIEGQWQALVGNMKLGRTITPKLLIRVYNKQPRSDQLIGETEVSIASTMAREGYGVHSWFCIYSPVTETRERGRSSVAQQCTGQIELQVQFEMKTKAADGRAEPADRLQTTPRPATVATSRPSVVDTPREGCRNSSTEESELAHYKQRLAELEAQLRAKPVDPPSDSSSNNAVKWKRKYEQLKQEAQDQQTAAENQLAALQRQVAALAAPPPTPASTDASAAATFAALRATLSARCPERPLIGLQKAMLAVAQAPGKVAVAAFEEVLDDFGLRLASLQMQNVLCVLDPDGAGILSISEFFGKLGGDGALSRASSRAALELPSRSDKPVEPKPPAKAATPRQPPSPEAPLTQALAEDAPGDVKVAAAAGTAPRKQLPPAVDNGAKESKAAREPKATPVAESDAERQSTKSKKVAKPEAKAVPAPSTRDEREEVVVESNNTPFQPSSDAEMFQYLQAHLPPKWDMQFTAGGKPYFRDFVARSTQWNHPVADVDALYKAYLQAKKKKHG</sequence>
<feature type="region of interest" description="Disordered" evidence="11">
    <location>
        <begin position="883"/>
        <end position="905"/>
    </location>
</feature>
<evidence type="ECO:0000259" key="12">
    <source>
        <dbReference type="PROSITE" id="PS50020"/>
    </source>
</evidence>
<feature type="compositionally biased region" description="Basic and acidic residues" evidence="11">
    <location>
        <begin position="2001"/>
        <end position="2011"/>
    </location>
</feature>
<evidence type="ECO:0000256" key="7">
    <source>
        <dbReference type="ARBA" id="ARBA00022833"/>
    </source>
</evidence>
<dbReference type="InterPro" id="IPR022684">
    <property type="entry name" value="Calpain_cysteine_protease"/>
</dbReference>
<dbReference type="PRINTS" id="PR00704">
    <property type="entry name" value="CALPAIN"/>
</dbReference>
<dbReference type="SUPFAM" id="SSF47473">
    <property type="entry name" value="EF-hand"/>
    <property type="match status" value="1"/>
</dbReference>
<feature type="compositionally biased region" description="Polar residues" evidence="11">
    <location>
        <begin position="2340"/>
        <end position="2350"/>
    </location>
</feature>
<keyword evidence="5 10" id="KW-0378">Hydrolase</keyword>
<dbReference type="OrthoDB" id="268518at2759"/>
<dbReference type="EMBL" id="JNBR01000334">
    <property type="protein sequence ID" value="OQR95149.1"/>
    <property type="molecule type" value="Genomic_DNA"/>
</dbReference>
<dbReference type="PANTHER" id="PTHR10183:SF379">
    <property type="entry name" value="CALPAIN-5"/>
    <property type="match status" value="1"/>
</dbReference>
<dbReference type="PROSITE" id="PS01159">
    <property type="entry name" value="WW_DOMAIN_1"/>
    <property type="match status" value="1"/>
</dbReference>
<dbReference type="STRING" id="1202772.A0A1V9ZAX7"/>
<keyword evidence="6 10" id="KW-0788">Thiol protease</keyword>
<feature type="domain" description="WW" evidence="12">
    <location>
        <begin position="2360"/>
        <end position="2393"/>
    </location>
</feature>
<evidence type="ECO:0000259" key="13">
    <source>
        <dbReference type="PROSITE" id="PS50203"/>
    </source>
</evidence>
<evidence type="ECO:0000259" key="14">
    <source>
        <dbReference type="PROSITE" id="PS50222"/>
    </source>
</evidence>
<keyword evidence="4" id="KW-0863">Zinc-finger</keyword>
<feature type="compositionally biased region" description="Basic residues" evidence="11">
    <location>
        <begin position="891"/>
        <end position="903"/>
    </location>
</feature>
<dbReference type="PROSITE" id="PS00018">
    <property type="entry name" value="EF_HAND_1"/>
    <property type="match status" value="3"/>
</dbReference>
<evidence type="ECO:0000313" key="16">
    <source>
        <dbReference type="Proteomes" id="UP000243579"/>
    </source>
</evidence>
<dbReference type="CDD" id="cd00051">
    <property type="entry name" value="EFh"/>
    <property type="match status" value="1"/>
</dbReference>
<reference evidence="15 16" key="1">
    <citation type="journal article" date="2014" name="Genome Biol. Evol.">
        <title>The secreted proteins of Achlya hypogyna and Thraustotheca clavata identify the ancestral oomycete secretome and reveal gene acquisitions by horizontal gene transfer.</title>
        <authorList>
            <person name="Misner I."/>
            <person name="Blouin N."/>
            <person name="Leonard G."/>
            <person name="Richards T.A."/>
            <person name="Lane C.E."/>
        </authorList>
    </citation>
    <scope>NUCLEOTIDE SEQUENCE [LARGE SCALE GENOMIC DNA]</scope>
    <source>
        <strain evidence="15 16">ATCC 48635</strain>
    </source>
</reference>
<dbReference type="SUPFAM" id="SSF51045">
    <property type="entry name" value="WW domain"/>
    <property type="match status" value="1"/>
</dbReference>
<keyword evidence="3" id="KW-0479">Metal-binding</keyword>
<dbReference type="GO" id="GO:0008270">
    <property type="term" value="F:zinc ion binding"/>
    <property type="evidence" value="ECO:0007669"/>
    <property type="project" value="UniProtKB-KW"/>
</dbReference>
<dbReference type="GO" id="GO:0006508">
    <property type="term" value="P:proteolysis"/>
    <property type="evidence" value="ECO:0007669"/>
    <property type="project" value="UniProtKB-KW"/>
</dbReference>
<feature type="domain" description="EF-hand" evidence="14">
    <location>
        <begin position="1134"/>
        <end position="1169"/>
    </location>
</feature>
<dbReference type="InterPro" id="IPR036213">
    <property type="entry name" value="Calpain_III_sf"/>
</dbReference>
<comment type="caution">
    <text evidence="15">The sequence shown here is derived from an EMBL/GenBank/DDBJ whole genome shotgun (WGS) entry which is preliminary data.</text>
</comment>
<feature type="compositionally biased region" description="Polar residues" evidence="11">
    <location>
        <begin position="2013"/>
        <end position="2027"/>
    </location>
</feature>
<feature type="domain" description="Calpain catalytic" evidence="13">
    <location>
        <begin position="61"/>
        <end position="455"/>
    </location>
</feature>
<dbReference type="Gene3D" id="3.90.70.10">
    <property type="entry name" value="Cysteine proteinases"/>
    <property type="match status" value="1"/>
</dbReference>
<dbReference type="CDD" id="cd00044">
    <property type="entry name" value="CysPc"/>
    <property type="match status" value="1"/>
</dbReference>
<dbReference type="SMART" id="SM00456">
    <property type="entry name" value="WW"/>
    <property type="match status" value="1"/>
</dbReference>
<feature type="domain" description="EF-hand" evidence="14">
    <location>
        <begin position="1271"/>
        <end position="1306"/>
    </location>
</feature>
<keyword evidence="8" id="KW-0106">Calcium</keyword>
<protein>
    <submittedName>
        <fullName evidence="15">Cysteine protease family C02</fullName>
    </submittedName>
</protein>
<dbReference type="InterPro" id="IPR000169">
    <property type="entry name" value="Pept_cys_AS"/>
</dbReference>
<dbReference type="Gene3D" id="1.10.238.10">
    <property type="entry name" value="EF-hand"/>
    <property type="match status" value="2"/>
</dbReference>
<dbReference type="InterPro" id="IPR001202">
    <property type="entry name" value="WW_dom"/>
</dbReference>
<dbReference type="Pfam" id="PF13499">
    <property type="entry name" value="EF-hand_7"/>
    <property type="match status" value="1"/>
</dbReference>
<dbReference type="SMART" id="SM00230">
    <property type="entry name" value="CysPc"/>
    <property type="match status" value="1"/>
</dbReference>
<dbReference type="PROSITE" id="PS50203">
    <property type="entry name" value="CALPAIN_CAT"/>
    <property type="match status" value="1"/>
</dbReference>
<dbReference type="Pfam" id="PF13202">
    <property type="entry name" value="EF-hand_5"/>
    <property type="match status" value="1"/>
</dbReference>
<organism evidence="15 16">
    <name type="scientific">Achlya hypogyna</name>
    <name type="common">Oomycete</name>
    <name type="synonym">Protoachlya hypogyna</name>
    <dbReference type="NCBI Taxonomy" id="1202772"/>
    <lineage>
        <taxon>Eukaryota</taxon>
        <taxon>Sar</taxon>
        <taxon>Stramenopiles</taxon>
        <taxon>Oomycota</taxon>
        <taxon>Saprolegniomycetes</taxon>
        <taxon>Saprolegniales</taxon>
        <taxon>Achlyaceae</taxon>
        <taxon>Achlya</taxon>
    </lineage>
</organism>
<dbReference type="Gene3D" id="2.20.70.10">
    <property type="match status" value="1"/>
</dbReference>
<dbReference type="PROSITE" id="PS00518">
    <property type="entry name" value="ZF_RING_1"/>
    <property type="match status" value="1"/>
</dbReference>
<dbReference type="InterPro" id="IPR018247">
    <property type="entry name" value="EF_Hand_1_Ca_BS"/>
</dbReference>
<gene>
    <name evidence="15" type="ORF">ACHHYP_00374</name>
</gene>
<evidence type="ECO:0000313" key="15">
    <source>
        <dbReference type="EMBL" id="OQR95149.1"/>
    </source>
</evidence>
<keyword evidence="2 10" id="KW-0645">Protease</keyword>
<dbReference type="GO" id="GO:0005509">
    <property type="term" value="F:calcium ion binding"/>
    <property type="evidence" value="ECO:0007669"/>
    <property type="project" value="InterPro"/>
</dbReference>
<comment type="similarity">
    <text evidence="1">Belongs to the peptidase C2 family.</text>
</comment>
<feature type="region of interest" description="Disordered" evidence="11">
    <location>
        <begin position="2001"/>
        <end position="2047"/>
    </location>
</feature>
<feature type="active site" evidence="9 10">
    <location>
        <position position="165"/>
    </location>
</feature>
<dbReference type="SMART" id="SM00054">
    <property type="entry name" value="EFh"/>
    <property type="match status" value="4"/>
</dbReference>
<dbReference type="Pfam" id="PF00648">
    <property type="entry name" value="Peptidase_C2"/>
    <property type="match status" value="1"/>
</dbReference>
<evidence type="ECO:0000256" key="11">
    <source>
        <dbReference type="SAM" id="MobiDB-lite"/>
    </source>
</evidence>
<dbReference type="Pfam" id="PF01067">
    <property type="entry name" value="Calpain_III"/>
    <property type="match status" value="1"/>
</dbReference>
<dbReference type="InterPro" id="IPR011992">
    <property type="entry name" value="EF-hand-dom_pair"/>
</dbReference>
<dbReference type="SUPFAM" id="SSF49758">
    <property type="entry name" value="Calpain large subunit, middle domain (domain III)"/>
    <property type="match status" value="1"/>
</dbReference>
<evidence type="ECO:0000256" key="9">
    <source>
        <dbReference type="PIRSR" id="PIRSR622684-1"/>
    </source>
</evidence>
<keyword evidence="16" id="KW-1185">Reference proteome</keyword>
<dbReference type="GO" id="GO:0004198">
    <property type="term" value="F:calcium-dependent cysteine-type endopeptidase activity"/>
    <property type="evidence" value="ECO:0007669"/>
    <property type="project" value="InterPro"/>
</dbReference>
<evidence type="ECO:0000256" key="10">
    <source>
        <dbReference type="PROSITE-ProRule" id="PRU00239"/>
    </source>
</evidence>
<dbReference type="SUPFAM" id="SSF54001">
    <property type="entry name" value="Cysteine proteinases"/>
    <property type="match status" value="1"/>
</dbReference>
<dbReference type="InterPro" id="IPR022682">
    <property type="entry name" value="Calpain_domain_III"/>
</dbReference>
<dbReference type="PROSITE" id="PS50222">
    <property type="entry name" value="EF_HAND_2"/>
    <property type="match status" value="3"/>
</dbReference>